<dbReference type="GO" id="GO:0009166">
    <property type="term" value="P:nucleotide catabolic process"/>
    <property type="evidence" value="ECO:0007669"/>
    <property type="project" value="InterPro"/>
</dbReference>
<dbReference type="CDD" id="cd00845">
    <property type="entry name" value="MPP_UshA_N_like"/>
    <property type="match status" value="1"/>
</dbReference>
<dbReference type="PROSITE" id="PS00785">
    <property type="entry name" value="5_NUCLEOTIDASE_1"/>
    <property type="match status" value="1"/>
</dbReference>
<dbReference type="GO" id="GO:0030288">
    <property type="term" value="C:outer membrane-bounded periplasmic space"/>
    <property type="evidence" value="ECO:0007669"/>
    <property type="project" value="TreeGrafter"/>
</dbReference>
<dbReference type="InterPro" id="IPR006179">
    <property type="entry name" value="5_nucleotidase/apyrase"/>
</dbReference>
<dbReference type="InterPro" id="IPR029052">
    <property type="entry name" value="Metallo-depent_PP-like"/>
</dbReference>
<dbReference type="InterPro" id="IPR008334">
    <property type="entry name" value="5'-Nucleotdase_C"/>
</dbReference>
<dbReference type="GO" id="GO:0000166">
    <property type="term" value="F:nucleotide binding"/>
    <property type="evidence" value="ECO:0007669"/>
    <property type="project" value="UniProtKB-KW"/>
</dbReference>
<dbReference type="AlphaFoldDB" id="A0AA95F5L7"/>
<dbReference type="Gene3D" id="3.60.21.10">
    <property type="match status" value="1"/>
</dbReference>
<evidence type="ECO:0000313" key="6">
    <source>
        <dbReference type="Proteomes" id="UP001178662"/>
    </source>
</evidence>
<evidence type="ECO:0000256" key="1">
    <source>
        <dbReference type="ARBA" id="ARBA00022729"/>
    </source>
</evidence>
<dbReference type="PANTHER" id="PTHR11575:SF23">
    <property type="entry name" value="5-NUCLEOTIDASE FAMILY PROTEIN"/>
    <property type="match status" value="1"/>
</dbReference>
<comment type="similarity">
    <text evidence="2">Belongs to the 5'-nucleotidase family.</text>
</comment>
<dbReference type="SUPFAM" id="SSF55816">
    <property type="entry name" value="5'-nucleotidase (syn. UDP-sugar hydrolase), C-terminal domain"/>
    <property type="match status" value="1"/>
</dbReference>
<proteinExistence type="inferred from homology"/>
<evidence type="ECO:0000259" key="3">
    <source>
        <dbReference type="Pfam" id="PF00149"/>
    </source>
</evidence>
<dbReference type="Pfam" id="PF00149">
    <property type="entry name" value="Metallophos"/>
    <property type="match status" value="1"/>
</dbReference>
<feature type="domain" description="5'-Nucleotidase C-terminal" evidence="4">
    <location>
        <begin position="289"/>
        <end position="426"/>
    </location>
</feature>
<dbReference type="InterPro" id="IPR006146">
    <property type="entry name" value="5'-Nucleotdase_CS"/>
</dbReference>
<dbReference type="GO" id="GO:0008768">
    <property type="term" value="F:UDP-sugar diphosphatase activity"/>
    <property type="evidence" value="ECO:0007669"/>
    <property type="project" value="TreeGrafter"/>
</dbReference>
<keyword evidence="2" id="KW-0547">Nucleotide-binding</keyword>
<evidence type="ECO:0000259" key="4">
    <source>
        <dbReference type="Pfam" id="PF02872"/>
    </source>
</evidence>
<dbReference type="Proteomes" id="UP001178662">
    <property type="component" value="Chromosome"/>
</dbReference>
<dbReference type="EMBL" id="CP119317">
    <property type="protein sequence ID" value="WEK55295.1"/>
    <property type="molecule type" value="Genomic_DNA"/>
</dbReference>
<evidence type="ECO:0000313" key="5">
    <source>
        <dbReference type="EMBL" id="WEK55295.1"/>
    </source>
</evidence>
<reference evidence="5" key="1">
    <citation type="submission" date="2023-03" db="EMBL/GenBank/DDBJ databases">
        <title>Andean soil-derived lignocellulolytic bacterial consortium as a source of novel taxa and putative plastic-active enzymes.</title>
        <authorList>
            <person name="Diaz-Garcia L."/>
            <person name="Chuvochina M."/>
            <person name="Feuerriegel G."/>
            <person name="Bunk B."/>
            <person name="Sproer C."/>
            <person name="Streit W.R."/>
            <person name="Rodriguez L.M."/>
            <person name="Overmann J."/>
            <person name="Jimenez D.J."/>
        </authorList>
    </citation>
    <scope>NUCLEOTIDE SEQUENCE</scope>
    <source>
        <strain evidence="5">MAG 2441</strain>
    </source>
</reference>
<keyword evidence="6" id="KW-1185">Reference proteome</keyword>
<organism evidence="5 6">
    <name type="scientific">Candidatus Cohnella colombiensis</name>
    <dbReference type="NCBI Taxonomy" id="3121368"/>
    <lineage>
        <taxon>Bacteria</taxon>
        <taxon>Bacillati</taxon>
        <taxon>Bacillota</taxon>
        <taxon>Bacilli</taxon>
        <taxon>Bacillales</taxon>
        <taxon>Paenibacillaceae</taxon>
        <taxon>Cohnella</taxon>
    </lineage>
</organism>
<dbReference type="PRINTS" id="PR01607">
    <property type="entry name" value="APYRASEFAMLY"/>
</dbReference>
<sequence length="476" mass="52703">MTDPSVTLTLLHTNDIHSHFEAVSQIAQYIAEVRENVDPNQLLLLDCGDFMDRFRMETEGTEAEVNRALLESLRYDAIVIGNNEGLTYSQESLEKLYKQLPIPVVCANMKIKNSSNPPDWMSPTLIVEKSGVKIGIVGVTAAFNSFYDLLGWEAQDPIAVVQQCVEQLREQADVIILLSHLGLRMDERIATSVDGIDLILGGHTHHLLETPLVIGSTAISAAGKYGQYIGHLELEIVKEQSKLIISGGCFPTAQLPSHRQTNEILKNYQQLAMQRMNREVAYLHEPLESDPNTESSLATLLAMAVRTITNAEIGIVNAGQLLFGLPKGSVSELTIHTMCPSPINACSLKLTGGQIKQALEESLLTKFKELEIRGFGFRGKVLGCLCIDGLAVTVDLSRADYDKIVSTRVNGQPLELDRKYTVGTLDMFTFGVGYLTLGHGNDVQYFLPHFIRSLLTQALNDQHALKECRQARWHFS</sequence>
<keyword evidence="1" id="KW-0732">Signal</keyword>
<name>A0AA95F5L7_9BACL</name>
<gene>
    <name evidence="5" type="ORF">P0Y55_04320</name>
</gene>
<keyword evidence="2 5" id="KW-0378">Hydrolase</keyword>
<dbReference type="GO" id="GO:0008253">
    <property type="term" value="F:5'-nucleotidase activity"/>
    <property type="evidence" value="ECO:0007669"/>
    <property type="project" value="TreeGrafter"/>
</dbReference>
<dbReference type="PANTHER" id="PTHR11575">
    <property type="entry name" value="5'-NUCLEOTIDASE-RELATED"/>
    <property type="match status" value="1"/>
</dbReference>
<dbReference type="InterPro" id="IPR004843">
    <property type="entry name" value="Calcineurin-like_PHP"/>
</dbReference>
<dbReference type="Gene3D" id="3.90.780.10">
    <property type="entry name" value="5'-Nucleotidase, C-terminal domain"/>
    <property type="match status" value="1"/>
</dbReference>
<feature type="domain" description="Calcineurin-like phosphoesterase" evidence="3">
    <location>
        <begin position="9"/>
        <end position="206"/>
    </location>
</feature>
<accession>A0AA95F5L7</accession>
<protein>
    <submittedName>
        <fullName evidence="5">Bifunctional UDP-sugar hydrolase/5'-nucleotidase</fullName>
    </submittedName>
</protein>
<dbReference type="GO" id="GO:0046872">
    <property type="term" value="F:metal ion binding"/>
    <property type="evidence" value="ECO:0007669"/>
    <property type="project" value="InterPro"/>
</dbReference>
<dbReference type="InterPro" id="IPR036907">
    <property type="entry name" value="5'-Nucleotdase_C_sf"/>
</dbReference>
<dbReference type="SUPFAM" id="SSF56300">
    <property type="entry name" value="Metallo-dependent phosphatases"/>
    <property type="match status" value="1"/>
</dbReference>
<evidence type="ECO:0000256" key="2">
    <source>
        <dbReference type="RuleBase" id="RU362119"/>
    </source>
</evidence>
<dbReference type="Pfam" id="PF02872">
    <property type="entry name" value="5_nucleotid_C"/>
    <property type="match status" value="1"/>
</dbReference>